<feature type="domain" description="Plasmid pRiA4b Orf3-like" evidence="1">
    <location>
        <begin position="177"/>
        <end position="355"/>
    </location>
</feature>
<evidence type="ECO:0000259" key="1">
    <source>
        <dbReference type="Pfam" id="PF07929"/>
    </source>
</evidence>
<organism evidence="3 4">
    <name type="scientific">Clostridium rhizosphaerae</name>
    <dbReference type="NCBI Taxonomy" id="2803861"/>
    <lineage>
        <taxon>Bacteria</taxon>
        <taxon>Bacillati</taxon>
        <taxon>Bacillota</taxon>
        <taxon>Clostridia</taxon>
        <taxon>Eubacteriales</taxon>
        <taxon>Clostridiaceae</taxon>
        <taxon>Clostridium</taxon>
    </lineage>
</organism>
<dbReference type="EMBL" id="JAESWC010000001">
    <property type="protein sequence ID" value="MBL4934234.1"/>
    <property type="molecule type" value="Genomic_DNA"/>
</dbReference>
<gene>
    <name evidence="3" type="ORF">JK636_00525</name>
</gene>
<dbReference type="Proteomes" id="UP000632377">
    <property type="component" value="Unassembled WGS sequence"/>
</dbReference>
<dbReference type="InterPro" id="IPR053864">
    <property type="entry name" value="DUF6933"/>
</dbReference>
<feature type="domain" description="DUF6933" evidence="2">
    <location>
        <begin position="2"/>
        <end position="158"/>
    </location>
</feature>
<dbReference type="Gene3D" id="3.10.290.30">
    <property type="entry name" value="MM3350-like"/>
    <property type="match status" value="1"/>
</dbReference>
<evidence type="ECO:0000259" key="2">
    <source>
        <dbReference type="Pfam" id="PF22016"/>
    </source>
</evidence>
<sequence length="368" mass="42960">MQICCTKDLQQELGIRAEAGFVENDLFCWSAHIITINRKKAVVAVNDSNRFGFVLFGLKAKEFKNLKELLLQGIRKCLADEKIKEEVIEEYLKAAGDMAFSKTRGPKYVSRLNKAVEMVKALSDRIEPDEVYQAEIARLINDDFIKTDKQSDYEHPHDLLISDMEEFAGDNIISCKAVNLRVKLNLGRYNAWRRIITPIDITFKELHYIIQTAFNWKDRQLYNFNVFDKSSKCLATLISKNEETYNTYTKSELLLDEEVRLSEYADKNLKIVYCYDYGADWKHEIIIENIINDYDKNYPVCIMGEVNTPPEDVGGIFGYIEFLKIISNPKHEKYNDTDDWLQSQGYREFDIDIINKRLKNILRFPVVF</sequence>
<protein>
    <submittedName>
        <fullName evidence="3">Plasmid pRiA4b ORF-3 family protein</fullName>
    </submittedName>
</protein>
<dbReference type="PANTHER" id="PTHR41878">
    <property type="entry name" value="LEXA REPRESSOR-RELATED"/>
    <property type="match status" value="1"/>
</dbReference>
<dbReference type="Pfam" id="PF07929">
    <property type="entry name" value="PRiA4_ORF3"/>
    <property type="match status" value="1"/>
</dbReference>
<dbReference type="Pfam" id="PF22016">
    <property type="entry name" value="DUF6933"/>
    <property type="match status" value="1"/>
</dbReference>
<name>A0ABS1T7C2_9CLOT</name>
<dbReference type="SUPFAM" id="SSF159941">
    <property type="entry name" value="MM3350-like"/>
    <property type="match status" value="1"/>
</dbReference>
<dbReference type="RefSeq" id="WP_202746882.1">
    <property type="nucleotide sequence ID" value="NZ_JAESWC010000001.1"/>
</dbReference>
<dbReference type="InterPro" id="IPR012912">
    <property type="entry name" value="Plasmid_pRiA4b_Orf3-like"/>
</dbReference>
<proteinExistence type="predicted"/>
<keyword evidence="4" id="KW-1185">Reference proteome</keyword>
<dbReference type="InterPro" id="IPR024047">
    <property type="entry name" value="MM3350-like_sf"/>
</dbReference>
<comment type="caution">
    <text evidence="3">The sequence shown here is derived from an EMBL/GenBank/DDBJ whole genome shotgun (WGS) entry which is preliminary data.</text>
</comment>
<accession>A0ABS1T7C2</accession>
<evidence type="ECO:0000313" key="3">
    <source>
        <dbReference type="EMBL" id="MBL4934234.1"/>
    </source>
</evidence>
<dbReference type="PANTHER" id="PTHR41878:SF1">
    <property type="entry name" value="TNPR PROTEIN"/>
    <property type="match status" value="1"/>
</dbReference>
<evidence type="ECO:0000313" key="4">
    <source>
        <dbReference type="Proteomes" id="UP000632377"/>
    </source>
</evidence>
<reference evidence="3 4" key="1">
    <citation type="submission" date="2021-01" db="EMBL/GenBank/DDBJ databases">
        <title>Genome public.</title>
        <authorList>
            <person name="Liu C."/>
            <person name="Sun Q."/>
        </authorList>
    </citation>
    <scope>NUCLEOTIDE SEQUENCE [LARGE SCALE GENOMIC DNA]</scope>
    <source>
        <strain evidence="3 4">YIM B02515</strain>
    </source>
</reference>